<protein>
    <submittedName>
        <fullName evidence="2">Uncharacterized protein</fullName>
    </submittedName>
</protein>
<dbReference type="AlphaFoldDB" id="A0A024HC53"/>
<dbReference type="Proteomes" id="UP000025241">
    <property type="component" value="Chromosome I"/>
</dbReference>
<feature type="region of interest" description="Disordered" evidence="1">
    <location>
        <begin position="121"/>
        <end position="150"/>
    </location>
</feature>
<accession>A0A024HC53</accession>
<dbReference type="OrthoDB" id="7033547at2"/>
<evidence type="ECO:0000313" key="2">
    <source>
        <dbReference type="EMBL" id="CDF82625.1"/>
    </source>
</evidence>
<dbReference type="STRING" id="1301098.PKB_1260"/>
<keyword evidence="3" id="KW-1185">Reference proteome</keyword>
<evidence type="ECO:0000313" key="3">
    <source>
        <dbReference type="Proteomes" id="UP000025241"/>
    </source>
</evidence>
<dbReference type="RefSeq" id="WP_052355194.1">
    <property type="nucleotide sequence ID" value="NZ_HG322950.1"/>
</dbReference>
<dbReference type="EMBL" id="HG322950">
    <property type="protein sequence ID" value="CDF82625.1"/>
    <property type="molecule type" value="Genomic_DNA"/>
</dbReference>
<organism evidence="2 3">
    <name type="scientific">Pseudomonas knackmussii (strain DSM 6978 / CCUG 54928 / LMG 23759 / B13)</name>
    <dbReference type="NCBI Taxonomy" id="1301098"/>
    <lineage>
        <taxon>Bacteria</taxon>
        <taxon>Pseudomonadati</taxon>
        <taxon>Pseudomonadota</taxon>
        <taxon>Gammaproteobacteria</taxon>
        <taxon>Pseudomonadales</taxon>
        <taxon>Pseudomonadaceae</taxon>
        <taxon>Pseudomonas</taxon>
    </lineage>
</organism>
<sequence>MKDIKLLDETLISLLRMPEDQRTAEVIKSHLTLASVAAGLKPEGLTDLQLEQMQLASAAALLAGQLGESFTYRTNLRIGPDLNGVELFASIEAGDTRFTGFGHTAAGVLAQLREAIAAHGLTPPVKLKQPREANRSPLRHLPRHRRKEPA</sequence>
<dbReference type="PATRIC" id="fig|1301098.3.peg.1268"/>
<proteinExistence type="predicted"/>
<feature type="compositionally biased region" description="Basic residues" evidence="1">
    <location>
        <begin position="137"/>
        <end position="150"/>
    </location>
</feature>
<dbReference type="HOGENOM" id="CLU_1738962_0_0_6"/>
<name>A0A024HC53_PSEKB</name>
<reference evidence="2 3" key="2">
    <citation type="submission" date="2014-05" db="EMBL/GenBank/DDBJ databases">
        <title>Genome sequence of the 3-chlorobenzoate degrading bacterium Pseudomonas knackmussii B13 shows multiple evidence for horizontal gene transfer.</title>
        <authorList>
            <person name="Miyazaki R."/>
            <person name="Bertelli C."/>
            <person name="Falquet L."/>
            <person name="Robinson-Rechavi M."/>
            <person name="Gharib W."/>
            <person name="Roy S."/>
            <person name="Van der Meer J.R."/>
        </authorList>
    </citation>
    <scope>NUCLEOTIDE SEQUENCE [LARGE SCALE GENOMIC DNA]</scope>
    <source>
        <strain evidence="2 3">B13</strain>
    </source>
</reference>
<reference evidence="2 3" key="1">
    <citation type="submission" date="2013-03" db="EMBL/GenBank/DDBJ databases">
        <authorList>
            <person name="Linke B."/>
        </authorList>
    </citation>
    <scope>NUCLEOTIDE SEQUENCE [LARGE SCALE GENOMIC DNA]</scope>
    <source>
        <strain evidence="2 3">B13</strain>
    </source>
</reference>
<dbReference type="KEGG" id="pkc:PKB_1260"/>
<gene>
    <name evidence="2" type="ORF">PKB_1260</name>
</gene>
<evidence type="ECO:0000256" key="1">
    <source>
        <dbReference type="SAM" id="MobiDB-lite"/>
    </source>
</evidence>